<dbReference type="PANTHER" id="PTHR42160:SF1">
    <property type="entry name" value="URACIL-DNA GLYCOSYLASE SUPERFAMILY PROTEIN"/>
    <property type="match status" value="1"/>
</dbReference>
<dbReference type="CDD" id="cd10033">
    <property type="entry name" value="UDG_like"/>
    <property type="match status" value="1"/>
</dbReference>
<dbReference type="Pfam" id="PF03167">
    <property type="entry name" value="UDG"/>
    <property type="match status" value="1"/>
</dbReference>
<dbReference type="InterPro" id="IPR005122">
    <property type="entry name" value="Uracil-DNA_glycosylase-like"/>
</dbReference>
<reference evidence="2 3" key="1">
    <citation type="submission" date="2018-11" db="EMBL/GenBank/DDBJ databases">
        <authorList>
            <person name="Criscuolo A."/>
        </authorList>
    </citation>
    <scope>NUCLEOTIDE SEQUENCE [LARGE SCALE GENOMIC DNA]</scope>
    <source>
        <strain evidence="2">ACIP111625</strain>
    </source>
</reference>
<feature type="domain" description="Uracil-DNA glycosylase-like" evidence="1">
    <location>
        <begin position="70"/>
        <end position="227"/>
    </location>
</feature>
<evidence type="ECO:0000313" key="3">
    <source>
        <dbReference type="Proteomes" id="UP000277498"/>
    </source>
</evidence>
<dbReference type="AlphaFoldDB" id="A0A3P5XF01"/>
<evidence type="ECO:0000259" key="1">
    <source>
        <dbReference type="SMART" id="SM00986"/>
    </source>
</evidence>
<dbReference type="SUPFAM" id="SSF52141">
    <property type="entry name" value="Uracil-DNA glycosylase-like"/>
    <property type="match status" value="1"/>
</dbReference>
<dbReference type="Gene3D" id="3.40.470.10">
    <property type="entry name" value="Uracil-DNA glycosylase-like domain"/>
    <property type="match status" value="1"/>
</dbReference>
<evidence type="ECO:0000313" key="2">
    <source>
        <dbReference type="EMBL" id="VDC33385.1"/>
    </source>
</evidence>
<proteinExistence type="predicted"/>
<dbReference type="EMBL" id="UXAW01000115">
    <property type="protein sequence ID" value="VDC33385.1"/>
    <property type="molecule type" value="Genomic_DNA"/>
</dbReference>
<organism evidence="2 3">
    <name type="scientific">Pseudogemmobacter humi</name>
    <dbReference type="NCBI Taxonomy" id="2483812"/>
    <lineage>
        <taxon>Bacteria</taxon>
        <taxon>Pseudomonadati</taxon>
        <taxon>Pseudomonadota</taxon>
        <taxon>Alphaproteobacteria</taxon>
        <taxon>Rhodobacterales</taxon>
        <taxon>Paracoccaceae</taxon>
        <taxon>Pseudogemmobacter</taxon>
    </lineage>
</organism>
<dbReference type="SMART" id="SM00987">
    <property type="entry name" value="UreE_C"/>
    <property type="match status" value="1"/>
</dbReference>
<dbReference type="Proteomes" id="UP000277498">
    <property type="component" value="Unassembled WGS sequence"/>
</dbReference>
<dbReference type="InterPro" id="IPR047124">
    <property type="entry name" value="HI_0220.2"/>
</dbReference>
<name>A0A3P5XF01_9RHOB</name>
<accession>A0A3P5XF01</accession>
<dbReference type="SMART" id="SM00986">
    <property type="entry name" value="UDG"/>
    <property type="match status" value="1"/>
</dbReference>
<keyword evidence="3" id="KW-1185">Reference proteome</keyword>
<protein>
    <submittedName>
        <fullName evidence="2">Uracil DNA glycosylase superfamily protein</fullName>
    </submittedName>
</protein>
<gene>
    <name evidence="2" type="ORF">XINFAN_03802</name>
</gene>
<dbReference type="InterPro" id="IPR036895">
    <property type="entry name" value="Uracil-DNA_glycosylase-like_sf"/>
</dbReference>
<dbReference type="PANTHER" id="PTHR42160">
    <property type="entry name" value="URACIL-DNA GLYCOSYLASE SUPERFAMILY PROTEIN"/>
    <property type="match status" value="1"/>
</dbReference>
<sequence>MQIAESRGRQGVRRVFSSGGRGCGRGVLDNGWRGSYLPAMDLVDEIRACRLCAPRFALTATAHQPRPVVWFRPGAGGPRLLIVGQAPGARVHASGRPFTDPSGDRLRAWTGLSEAEFYDLSRVAVVPMAFCFPGYDAKGSDLPPPAVCARTWRGRVSESLTEVRLTLLVGGAAMRWYLGAGNVTETVAAWCAHLAAGFFPLPHPSWRNTGWLKRNPWFETDLLPELRARIRELLETP</sequence>